<evidence type="ECO:0000313" key="1">
    <source>
        <dbReference type="EMBL" id="ANE52195.1"/>
    </source>
</evidence>
<dbReference type="EMBL" id="CP011390">
    <property type="protein sequence ID" value="ANE52195.1"/>
    <property type="molecule type" value="Genomic_DNA"/>
</dbReference>
<accession>A0A172TYN8</accession>
<organism evidence="1 2">
    <name type="scientific">Flavisolibacter tropicus</name>
    <dbReference type="NCBI Taxonomy" id="1492898"/>
    <lineage>
        <taxon>Bacteria</taxon>
        <taxon>Pseudomonadati</taxon>
        <taxon>Bacteroidota</taxon>
        <taxon>Chitinophagia</taxon>
        <taxon>Chitinophagales</taxon>
        <taxon>Chitinophagaceae</taxon>
        <taxon>Flavisolibacter</taxon>
    </lineage>
</organism>
<name>A0A172TYN8_9BACT</name>
<dbReference type="CDD" id="cd07820">
    <property type="entry name" value="SRPBCC_3"/>
    <property type="match status" value="1"/>
</dbReference>
<dbReference type="AlphaFoldDB" id="A0A172TYN8"/>
<reference evidence="2" key="1">
    <citation type="submission" date="2015-01" db="EMBL/GenBank/DDBJ databases">
        <title>Flavisolibacter sp./LCS9/ whole genome sequencing.</title>
        <authorList>
            <person name="Kim M.K."/>
            <person name="Srinivasan S."/>
            <person name="Lee J.-J."/>
        </authorList>
    </citation>
    <scope>NUCLEOTIDE SEQUENCE [LARGE SCALE GENOMIC DNA]</scope>
    <source>
        <strain evidence="2">LCS9</strain>
    </source>
</reference>
<dbReference type="KEGG" id="fla:SY85_18565"/>
<dbReference type="OrthoDB" id="9793552at2"/>
<dbReference type="RefSeq" id="WP_066406428.1">
    <property type="nucleotide sequence ID" value="NZ_CP011390.1"/>
</dbReference>
<dbReference type="STRING" id="1492898.SY85_18565"/>
<dbReference type="InterPro" id="IPR023393">
    <property type="entry name" value="START-like_dom_sf"/>
</dbReference>
<protein>
    <submittedName>
        <fullName evidence="1">SRPBCC domain-containing protein</fullName>
    </submittedName>
</protein>
<sequence length="153" mass="17946">MSRVHLLKQVQVLPIPVEEAWQFFSLPKNLAAITPEHLNLKFTNEIHGDSIYPGQIITYMVKPLLGIPLFWMTEITHVDHLRFFVDEQRRGPYALWHHQHHFKSVTGGTEMTDIIHYQLPFGFLGNLALPMVKKQLAHIFNYRKQQVEKFFAT</sequence>
<evidence type="ECO:0000313" key="2">
    <source>
        <dbReference type="Proteomes" id="UP000077177"/>
    </source>
</evidence>
<dbReference type="SUPFAM" id="SSF55961">
    <property type="entry name" value="Bet v1-like"/>
    <property type="match status" value="1"/>
</dbReference>
<gene>
    <name evidence="1" type="ORF">SY85_18565</name>
</gene>
<proteinExistence type="predicted"/>
<reference evidence="1 2" key="2">
    <citation type="journal article" date="2016" name="Int. J. Syst. Evol. Microbiol.">
        <title>Flavisolibacter tropicus sp. nov., isolated from tropical soil.</title>
        <authorList>
            <person name="Lee J.J."/>
            <person name="Kang M.S."/>
            <person name="Kim G.S."/>
            <person name="Lee C.S."/>
            <person name="Lim S."/>
            <person name="Lee J."/>
            <person name="Roh S.H."/>
            <person name="Kang H."/>
            <person name="Ha J.M."/>
            <person name="Bae S."/>
            <person name="Jung H.Y."/>
            <person name="Kim M.K."/>
        </authorList>
    </citation>
    <scope>NUCLEOTIDE SEQUENCE [LARGE SCALE GENOMIC DNA]</scope>
    <source>
        <strain evidence="1 2">LCS9</strain>
    </source>
</reference>
<dbReference type="Gene3D" id="3.30.530.20">
    <property type="match status" value="1"/>
</dbReference>
<dbReference type="Proteomes" id="UP000077177">
    <property type="component" value="Chromosome"/>
</dbReference>
<keyword evidence="2" id="KW-1185">Reference proteome</keyword>